<dbReference type="EMBL" id="JAUIZM010000007">
    <property type="protein sequence ID" value="KAK1375144.1"/>
    <property type="molecule type" value="Genomic_DNA"/>
</dbReference>
<dbReference type="InterPro" id="IPR036047">
    <property type="entry name" value="F-box-like_dom_sf"/>
</dbReference>
<comment type="caution">
    <text evidence="2">The sequence shown here is derived from an EMBL/GenBank/DDBJ whole genome shotgun (WGS) entry which is preliminary data.</text>
</comment>
<dbReference type="Pfam" id="PF00646">
    <property type="entry name" value="F-box"/>
    <property type="match status" value="1"/>
</dbReference>
<evidence type="ECO:0000313" key="2">
    <source>
        <dbReference type="EMBL" id="KAK1375144.1"/>
    </source>
</evidence>
<dbReference type="Gene3D" id="3.80.10.10">
    <property type="entry name" value="Ribonuclease Inhibitor"/>
    <property type="match status" value="1"/>
</dbReference>
<keyword evidence="3" id="KW-1185">Reference proteome</keyword>
<accession>A0AAD8HX75</accession>
<feature type="domain" description="F-box" evidence="1">
    <location>
        <begin position="14"/>
        <end position="61"/>
    </location>
</feature>
<dbReference type="PANTHER" id="PTHR38926:SF5">
    <property type="entry name" value="F-BOX AND LEUCINE-RICH REPEAT PROTEIN 6"/>
    <property type="match status" value="1"/>
</dbReference>
<dbReference type="AlphaFoldDB" id="A0AAD8HX75"/>
<dbReference type="PROSITE" id="PS50181">
    <property type="entry name" value="FBOX"/>
    <property type="match status" value="1"/>
</dbReference>
<dbReference type="Proteomes" id="UP001237642">
    <property type="component" value="Unassembled WGS sequence"/>
</dbReference>
<proteinExistence type="predicted"/>
<dbReference type="InterPro" id="IPR032675">
    <property type="entry name" value="LRR_dom_sf"/>
</dbReference>
<organism evidence="2 3">
    <name type="scientific">Heracleum sosnowskyi</name>
    <dbReference type="NCBI Taxonomy" id="360622"/>
    <lineage>
        <taxon>Eukaryota</taxon>
        <taxon>Viridiplantae</taxon>
        <taxon>Streptophyta</taxon>
        <taxon>Embryophyta</taxon>
        <taxon>Tracheophyta</taxon>
        <taxon>Spermatophyta</taxon>
        <taxon>Magnoliopsida</taxon>
        <taxon>eudicotyledons</taxon>
        <taxon>Gunneridae</taxon>
        <taxon>Pentapetalae</taxon>
        <taxon>asterids</taxon>
        <taxon>campanulids</taxon>
        <taxon>Apiales</taxon>
        <taxon>Apiaceae</taxon>
        <taxon>Apioideae</taxon>
        <taxon>apioid superclade</taxon>
        <taxon>Tordylieae</taxon>
        <taxon>Tordyliinae</taxon>
        <taxon>Heracleum</taxon>
    </lineage>
</organism>
<sequence length="315" mass="36047">MSRNGQSKSAKMVVDRWLDLPTGPLGQIFTYLNPVDMLLVVPFVCKYWGRILCEIIFFKKNSNLLDFGPLLFPPFTSIFYGSANENLKAMQLMNFLMGVMHALAPDSESDVGTCAVRTTPIFKIVFTLGLPLYDRHLVYIAERCPELKSISLCCAKNITGRGIARAMRFWTGMEEISYGPFCVPPHYDLHFSRAVEEFGINCKNLRFLNLTCLELNWQSADIIVRNLKSVKSLCLGGANIHKYGLQIFLSRCKKLDGVKFTCCILKRSKQRGVFVGEMNITRIQEGRRTRWRTDRFRHAIGKLHTSKELVDLLWK</sequence>
<dbReference type="InterPro" id="IPR001810">
    <property type="entry name" value="F-box_dom"/>
</dbReference>
<evidence type="ECO:0000313" key="3">
    <source>
        <dbReference type="Proteomes" id="UP001237642"/>
    </source>
</evidence>
<name>A0AAD8HX75_9APIA</name>
<protein>
    <recommendedName>
        <fullName evidence="1">F-box domain-containing protein</fullName>
    </recommendedName>
</protein>
<evidence type="ECO:0000259" key="1">
    <source>
        <dbReference type="PROSITE" id="PS50181"/>
    </source>
</evidence>
<dbReference type="PANTHER" id="PTHR38926">
    <property type="entry name" value="F-BOX DOMAIN CONTAINING PROTEIN, EXPRESSED"/>
    <property type="match status" value="1"/>
</dbReference>
<reference evidence="2" key="1">
    <citation type="submission" date="2023-02" db="EMBL/GenBank/DDBJ databases">
        <title>Genome of toxic invasive species Heracleum sosnowskyi carries increased number of genes despite the absence of recent whole-genome duplications.</title>
        <authorList>
            <person name="Schelkunov M."/>
            <person name="Shtratnikova V."/>
            <person name="Makarenko M."/>
            <person name="Klepikova A."/>
            <person name="Omelchenko D."/>
            <person name="Novikova G."/>
            <person name="Obukhova E."/>
            <person name="Bogdanov V."/>
            <person name="Penin A."/>
            <person name="Logacheva M."/>
        </authorList>
    </citation>
    <scope>NUCLEOTIDE SEQUENCE</scope>
    <source>
        <strain evidence="2">Hsosn_3</strain>
        <tissue evidence="2">Leaf</tissue>
    </source>
</reference>
<dbReference type="SUPFAM" id="SSF81383">
    <property type="entry name" value="F-box domain"/>
    <property type="match status" value="1"/>
</dbReference>
<dbReference type="SUPFAM" id="SSF52047">
    <property type="entry name" value="RNI-like"/>
    <property type="match status" value="1"/>
</dbReference>
<reference evidence="2" key="2">
    <citation type="submission" date="2023-05" db="EMBL/GenBank/DDBJ databases">
        <authorList>
            <person name="Schelkunov M.I."/>
        </authorList>
    </citation>
    <scope>NUCLEOTIDE SEQUENCE</scope>
    <source>
        <strain evidence="2">Hsosn_3</strain>
        <tissue evidence="2">Leaf</tissue>
    </source>
</reference>
<gene>
    <name evidence="2" type="ORF">POM88_031337</name>
</gene>